<dbReference type="Proteomes" id="UP001275440">
    <property type="component" value="Unassembled WGS sequence"/>
</dbReference>
<dbReference type="PANTHER" id="PTHR13136:SF11">
    <property type="entry name" value="TESTIS-EXPRESSED PROTEIN 30"/>
    <property type="match status" value="1"/>
</dbReference>
<proteinExistence type="predicted"/>
<dbReference type="InterPro" id="IPR046879">
    <property type="entry name" value="KANL3/Tex30_Abhydrolase"/>
</dbReference>
<dbReference type="InterPro" id="IPR026555">
    <property type="entry name" value="NSL3/Tex30"/>
</dbReference>
<accession>A0ABU3WT82</accession>
<feature type="domain" description="KANL3/Tex30 alpha/beta hydrolase-like" evidence="1">
    <location>
        <begin position="20"/>
        <end position="194"/>
    </location>
</feature>
<dbReference type="EMBL" id="WBMO01000001">
    <property type="protein sequence ID" value="MDV2476588.1"/>
    <property type="molecule type" value="Genomic_DNA"/>
</dbReference>
<dbReference type="Gene3D" id="3.40.50.1820">
    <property type="entry name" value="alpha/beta hydrolase"/>
    <property type="match status" value="1"/>
</dbReference>
<sequence length="209" mass="21954">MDTETVHGRLHVPDGPPRGAIALTHGAGGTSDGAILRRMCDRFTEHGFLALRYDLPFRRRNPKGPPQPSRAAEDRTGVAAAAALLNNRTAGPLLLGGVSYGGRQTSMLAAEQPRVADALVLVSYPLHPPGKPERARTEHLPDIAVPTVFVHGVRDPFGTVDELRDAAALIPAATALVEVPAAGHDLSRAKSDPSDAAVAAVLKLLEGAR</sequence>
<keyword evidence="3" id="KW-1185">Reference proteome</keyword>
<protein>
    <submittedName>
        <fullName evidence="2">Alpha/beta hydrolase</fullName>
    </submittedName>
</protein>
<organism evidence="2 3">
    <name type="scientific">Rhodococcus zopfii</name>
    <dbReference type="NCBI Taxonomy" id="43772"/>
    <lineage>
        <taxon>Bacteria</taxon>
        <taxon>Bacillati</taxon>
        <taxon>Actinomycetota</taxon>
        <taxon>Actinomycetes</taxon>
        <taxon>Mycobacteriales</taxon>
        <taxon>Nocardiaceae</taxon>
        <taxon>Rhodococcus</taxon>
    </lineage>
</organism>
<dbReference type="SUPFAM" id="SSF53474">
    <property type="entry name" value="alpha/beta-Hydrolases"/>
    <property type="match status" value="1"/>
</dbReference>
<keyword evidence="2" id="KW-0378">Hydrolase</keyword>
<dbReference type="InterPro" id="IPR029058">
    <property type="entry name" value="AB_hydrolase_fold"/>
</dbReference>
<dbReference type="PANTHER" id="PTHR13136">
    <property type="entry name" value="TESTIS DEVELOPMENT PROTEIN PRTD"/>
    <property type="match status" value="1"/>
</dbReference>
<evidence type="ECO:0000313" key="3">
    <source>
        <dbReference type="Proteomes" id="UP001275440"/>
    </source>
</evidence>
<comment type="caution">
    <text evidence="2">The sequence shown here is derived from an EMBL/GenBank/DDBJ whole genome shotgun (WGS) entry which is preliminary data.</text>
</comment>
<evidence type="ECO:0000259" key="1">
    <source>
        <dbReference type="Pfam" id="PF20408"/>
    </source>
</evidence>
<gene>
    <name evidence="2" type="ORF">F8M49_16950</name>
</gene>
<dbReference type="GO" id="GO:0016787">
    <property type="term" value="F:hydrolase activity"/>
    <property type="evidence" value="ECO:0007669"/>
    <property type="project" value="UniProtKB-KW"/>
</dbReference>
<dbReference type="Pfam" id="PF20408">
    <property type="entry name" value="Abhydrolase_11"/>
    <property type="match status" value="1"/>
</dbReference>
<evidence type="ECO:0000313" key="2">
    <source>
        <dbReference type="EMBL" id="MDV2476588.1"/>
    </source>
</evidence>
<name>A0ABU3WT82_9NOCA</name>
<reference evidence="2 3" key="1">
    <citation type="submission" date="2019-10" db="EMBL/GenBank/DDBJ databases">
        <title>Draft Genome Assembly of Rhodococcus zopfii DSM44189.</title>
        <authorList>
            <person name="Sutton J.M."/>
            <person name="Akob D.M."/>
            <person name="Bushman T.J."/>
        </authorList>
    </citation>
    <scope>NUCLEOTIDE SEQUENCE [LARGE SCALE GENOMIC DNA]</scope>
    <source>
        <strain evidence="2 3">DSM 44189</strain>
    </source>
</reference>